<gene>
    <name evidence="1" type="ORF">PtA15_8A77</name>
</gene>
<proteinExistence type="predicted"/>
<dbReference type="Proteomes" id="UP001164743">
    <property type="component" value="Chromosome 8A"/>
</dbReference>
<organism evidence="1 2">
    <name type="scientific">Puccinia triticina</name>
    <dbReference type="NCBI Taxonomy" id="208348"/>
    <lineage>
        <taxon>Eukaryota</taxon>
        <taxon>Fungi</taxon>
        <taxon>Dikarya</taxon>
        <taxon>Basidiomycota</taxon>
        <taxon>Pucciniomycotina</taxon>
        <taxon>Pucciniomycetes</taxon>
        <taxon>Pucciniales</taxon>
        <taxon>Pucciniaceae</taxon>
        <taxon>Puccinia</taxon>
    </lineage>
</organism>
<dbReference type="RefSeq" id="XP_053022731.1">
    <property type="nucleotide sequence ID" value="XM_053172244.1"/>
</dbReference>
<name>A0ABY7CSS3_9BASI</name>
<dbReference type="EMBL" id="CP110428">
    <property type="protein sequence ID" value="WAQ87176.1"/>
    <property type="molecule type" value="Genomic_DNA"/>
</dbReference>
<evidence type="ECO:0000313" key="2">
    <source>
        <dbReference type="Proteomes" id="UP001164743"/>
    </source>
</evidence>
<reference evidence="1" key="1">
    <citation type="submission" date="2022-10" db="EMBL/GenBank/DDBJ databases">
        <title>Puccinia triticina Genome sequencing and assembly.</title>
        <authorList>
            <person name="Li C."/>
        </authorList>
    </citation>
    <scope>NUCLEOTIDE SEQUENCE</scope>
    <source>
        <strain evidence="1">Pt15</strain>
    </source>
</reference>
<accession>A0ABY7CSS3</accession>
<dbReference type="GeneID" id="77813128"/>
<sequence length="106" mass="11374">MQQSMDPQLRAPASSNPFVSRASSASSLAMAWNTEHSDFHYTTGTMLCASGNVLCQDGLGFISPARPSPVPHPHTHTLPLIIIGSNQDSPPFLLRLCLFSASEGKH</sequence>
<keyword evidence="2" id="KW-1185">Reference proteome</keyword>
<protein>
    <submittedName>
        <fullName evidence="1">Uncharacterized protein</fullName>
    </submittedName>
</protein>
<evidence type="ECO:0000313" key="1">
    <source>
        <dbReference type="EMBL" id="WAQ87176.1"/>
    </source>
</evidence>